<protein>
    <submittedName>
        <fullName evidence="1">Uncharacterized protein</fullName>
    </submittedName>
</protein>
<keyword evidence="2" id="KW-1185">Reference proteome</keyword>
<dbReference type="AlphaFoldDB" id="A0A084QL18"/>
<dbReference type="InParanoid" id="A0A084QL18"/>
<dbReference type="EMBL" id="KL660662">
    <property type="protein sequence ID" value="KFA64653.1"/>
    <property type="molecule type" value="Genomic_DNA"/>
</dbReference>
<evidence type="ECO:0000313" key="1">
    <source>
        <dbReference type="EMBL" id="KFA64653.1"/>
    </source>
</evidence>
<organism evidence="1 2">
    <name type="scientific">Stachybotrys chlorohalonatus (strain IBT 40285)</name>
    <dbReference type="NCBI Taxonomy" id="1283841"/>
    <lineage>
        <taxon>Eukaryota</taxon>
        <taxon>Fungi</taxon>
        <taxon>Dikarya</taxon>
        <taxon>Ascomycota</taxon>
        <taxon>Pezizomycotina</taxon>
        <taxon>Sordariomycetes</taxon>
        <taxon>Hypocreomycetidae</taxon>
        <taxon>Hypocreales</taxon>
        <taxon>Stachybotryaceae</taxon>
        <taxon>Stachybotrys</taxon>
    </lineage>
</organism>
<reference evidence="1 2" key="1">
    <citation type="journal article" date="2014" name="BMC Genomics">
        <title>Comparative genome sequencing reveals chemotype-specific gene clusters in the toxigenic black mold Stachybotrys.</title>
        <authorList>
            <person name="Semeiks J."/>
            <person name="Borek D."/>
            <person name="Otwinowski Z."/>
            <person name="Grishin N.V."/>
        </authorList>
    </citation>
    <scope>NUCLEOTIDE SEQUENCE [LARGE SCALE GENOMIC DNA]</scope>
    <source>
        <strain evidence="1 2">IBT 40285</strain>
    </source>
</reference>
<accession>A0A084QL18</accession>
<dbReference type="HOGENOM" id="CLU_1086547_0_0_1"/>
<evidence type="ECO:0000313" key="2">
    <source>
        <dbReference type="Proteomes" id="UP000028524"/>
    </source>
</evidence>
<gene>
    <name evidence="1" type="ORF">S40285_10628</name>
</gene>
<sequence>MKWNFLYQSAYSYLFAPRATGQTGAHTGNLSETVARGLFVRSRIKVQVSDSLVLQPHGPDEDQIADLGRTGLAILSAHTSRPKVISILDLVQADAARRPEEVIASTLCVMHLAARCVIHPNDVLVKSAGWSIRRGASHLETEATDCVHMLGLDVGLGIGLGAKGPGVGWLSIRGSPRWVAKRGWASDKGRGVLDMAEWSSGHDATPSRRTLQCSTWETGQGAWYHSCGDGEGDAGLLPTWPRTLAPHLGPAVGRDP</sequence>
<proteinExistence type="predicted"/>
<name>A0A084QL18_STAC4</name>
<dbReference type="Proteomes" id="UP000028524">
    <property type="component" value="Unassembled WGS sequence"/>
</dbReference>